<reference evidence="2" key="1">
    <citation type="submission" date="2016-02" db="EMBL/GenBank/DDBJ databases">
        <title>Genome sequence of Bacillus trypoxylicola KCTC 13244(T).</title>
        <authorList>
            <person name="Jeong H."/>
            <person name="Park S.-H."/>
            <person name="Choi S.-K."/>
        </authorList>
    </citation>
    <scope>NUCLEOTIDE SEQUENCE [LARGE SCALE GENOMIC DNA]</scope>
    <source>
        <strain evidence="2">KCTC 13244</strain>
    </source>
</reference>
<accession>A0A161PKW8</accession>
<keyword evidence="1" id="KW-0812">Transmembrane</keyword>
<protein>
    <recommendedName>
        <fullName evidence="4">DUF2975 domain-containing protein</fullName>
    </recommendedName>
</protein>
<comment type="caution">
    <text evidence="2">The sequence shown here is derived from an EMBL/GenBank/DDBJ whole genome shotgun (WGS) entry which is preliminary data.</text>
</comment>
<proteinExistence type="predicted"/>
<keyword evidence="3" id="KW-1185">Reference proteome</keyword>
<feature type="transmembrane region" description="Helical" evidence="1">
    <location>
        <begin position="117"/>
        <end position="140"/>
    </location>
</feature>
<name>A0A161PKW8_9BACI</name>
<dbReference type="Pfam" id="PF11188">
    <property type="entry name" value="DUF2975"/>
    <property type="match status" value="1"/>
</dbReference>
<evidence type="ECO:0000256" key="1">
    <source>
        <dbReference type="SAM" id="Phobius"/>
    </source>
</evidence>
<evidence type="ECO:0008006" key="4">
    <source>
        <dbReference type="Google" id="ProtNLM"/>
    </source>
</evidence>
<dbReference type="EMBL" id="LTAO01000001">
    <property type="protein sequence ID" value="KYG34946.1"/>
    <property type="molecule type" value="Genomic_DNA"/>
</dbReference>
<dbReference type="OrthoDB" id="1100174at2"/>
<evidence type="ECO:0000313" key="3">
    <source>
        <dbReference type="Proteomes" id="UP000075806"/>
    </source>
</evidence>
<dbReference type="InterPro" id="IPR021354">
    <property type="entry name" value="DUF2975"/>
</dbReference>
<keyword evidence="1" id="KW-0472">Membrane</keyword>
<dbReference type="Proteomes" id="UP000075806">
    <property type="component" value="Unassembled WGS sequence"/>
</dbReference>
<organism evidence="2 3">
    <name type="scientific">Alkalihalobacillus trypoxylicola</name>
    <dbReference type="NCBI Taxonomy" id="519424"/>
    <lineage>
        <taxon>Bacteria</taxon>
        <taxon>Bacillati</taxon>
        <taxon>Bacillota</taxon>
        <taxon>Bacilli</taxon>
        <taxon>Bacillales</taxon>
        <taxon>Bacillaceae</taxon>
        <taxon>Alkalihalobacillus</taxon>
    </lineage>
</organism>
<gene>
    <name evidence="2" type="ORF">AZF04_01030</name>
</gene>
<evidence type="ECO:0000313" key="2">
    <source>
        <dbReference type="EMBL" id="KYG34946.1"/>
    </source>
</evidence>
<dbReference type="STRING" id="519424.AZF04_01030"/>
<dbReference type="AlphaFoldDB" id="A0A161PKW8"/>
<keyword evidence="1" id="KW-1133">Transmembrane helix</keyword>
<feature type="transmembrane region" description="Helical" evidence="1">
    <location>
        <begin position="89"/>
        <end position="111"/>
    </location>
</feature>
<feature type="transmembrane region" description="Helical" evidence="1">
    <location>
        <begin position="44"/>
        <end position="68"/>
    </location>
</feature>
<feature type="transmembrane region" description="Helical" evidence="1">
    <location>
        <begin position="12"/>
        <end position="32"/>
    </location>
</feature>
<sequence>MEKGKTTFLKMAIIIIGFIVLILCIFFMPSLAKKTAEMFPEYSYLRYPVLIGLYATIPPFYIALYQAVKLLRRIEKNDAFSIKSVKGLRVIKSCAIMISLFYTLGAIFLMIQNAFHPGIALMILTIIFSSFVVAVFSMLLQTLLRNALEIKSENDLTV</sequence>
<dbReference type="RefSeq" id="WP_061947199.1">
    <property type="nucleotide sequence ID" value="NZ_LTAO01000001.1"/>
</dbReference>